<feature type="transmembrane region" description="Helical" evidence="5">
    <location>
        <begin position="159"/>
        <end position="185"/>
    </location>
</feature>
<evidence type="ECO:0000256" key="2">
    <source>
        <dbReference type="ARBA" id="ARBA00022692"/>
    </source>
</evidence>
<name>A0A9P6Q887_9FUNG</name>
<dbReference type="OrthoDB" id="26203at2759"/>
<evidence type="ECO:0000259" key="6">
    <source>
        <dbReference type="PROSITE" id="PS50261"/>
    </source>
</evidence>
<dbReference type="PANTHER" id="PTHR42058">
    <property type="entry name" value="G_PROTEIN_RECEP_F2_4 DOMAIN-CONTAINING PROTEIN"/>
    <property type="match status" value="1"/>
</dbReference>
<keyword evidence="8" id="KW-1185">Reference proteome</keyword>
<feature type="transmembrane region" description="Helical" evidence="5">
    <location>
        <begin position="245"/>
        <end position="267"/>
    </location>
</feature>
<dbReference type="InterPro" id="IPR017981">
    <property type="entry name" value="GPCR_2-like_7TM"/>
</dbReference>
<accession>A0A9P6Q887</accession>
<feature type="domain" description="G-protein coupled receptors family 2 profile 2" evidence="6">
    <location>
        <begin position="162"/>
        <end position="470"/>
    </location>
</feature>
<keyword evidence="3 5" id="KW-1133">Transmembrane helix</keyword>
<sequence length="500" mass="55766">MEAALVQGGAMEMLALPDPCKTSAIVNICASAYPRPVKVADNTFNVLFACKSACLQAAKECTPDLVYLNHTEAIPKCEIVPGTEAFGPIQYQNDGSCNKMFALKPDFSCPTKGEENCPDPFVRDNQFWIDGTNTDDKYCSCGCCMPCPQTELYYKKGQLAMGLFITDVFKGVAAVGAFILMISYLVLPDKRQHPGNLILFASISTFLFAAMGFLSYGDPKRVQCMPNGVTPSTSNSNIYCTVQGVWLIFSAISTAVWLTIIIVNLHLSTVWNSNWLARHTWVAHFLGWVFPAAFAIIGLVNKEYGWMNSNQCNLSAEAVVPLLFAPLGFIVIPSTLLHFATFFHIIRITLQTEISETMSRSTMSSGKAARISHRRHVMNAVRIQWRAAVLCLVVSCSVVIYWVFYVVENLKTDMTWQSIWQLCIFVTRGGQDFCAQYADGHVPGFVMMMVAECLVSATGLFIFLLFFKKSVMQEWWELMSGWVCCAGGRHRRDVDQFYVI</sequence>
<dbReference type="EMBL" id="JAAAJB010000211">
    <property type="protein sequence ID" value="KAG0261614.1"/>
    <property type="molecule type" value="Genomic_DNA"/>
</dbReference>
<dbReference type="Proteomes" id="UP000807716">
    <property type="component" value="Unassembled WGS sequence"/>
</dbReference>
<dbReference type="PANTHER" id="PTHR42058:SF1">
    <property type="entry name" value="G-PROTEIN COUPLED RECEPTORS FAMILY 2 PROFILE 2 DOMAIN-CONTAINING PROTEIN"/>
    <property type="match status" value="1"/>
</dbReference>
<comment type="subcellular location">
    <subcellularLocation>
        <location evidence="1">Membrane</location>
        <topology evidence="1">Multi-pass membrane protein</topology>
    </subcellularLocation>
</comment>
<evidence type="ECO:0000313" key="8">
    <source>
        <dbReference type="Proteomes" id="UP000807716"/>
    </source>
</evidence>
<evidence type="ECO:0000313" key="7">
    <source>
        <dbReference type="EMBL" id="KAG0261614.1"/>
    </source>
</evidence>
<dbReference type="GO" id="GO:0016020">
    <property type="term" value="C:membrane"/>
    <property type="evidence" value="ECO:0007669"/>
    <property type="project" value="UniProtKB-SubCell"/>
</dbReference>
<reference evidence="7" key="1">
    <citation type="journal article" date="2020" name="Fungal Divers.">
        <title>Resolving the Mortierellaceae phylogeny through synthesis of multi-gene phylogenetics and phylogenomics.</title>
        <authorList>
            <person name="Vandepol N."/>
            <person name="Liber J."/>
            <person name="Desiro A."/>
            <person name="Na H."/>
            <person name="Kennedy M."/>
            <person name="Barry K."/>
            <person name="Grigoriev I.V."/>
            <person name="Miller A.N."/>
            <person name="O'Donnell K."/>
            <person name="Stajich J.E."/>
            <person name="Bonito G."/>
        </authorList>
    </citation>
    <scope>NUCLEOTIDE SEQUENCE</scope>
    <source>
        <strain evidence="7">BC1065</strain>
    </source>
</reference>
<dbReference type="GO" id="GO:0007166">
    <property type="term" value="P:cell surface receptor signaling pathway"/>
    <property type="evidence" value="ECO:0007669"/>
    <property type="project" value="InterPro"/>
</dbReference>
<dbReference type="Pfam" id="PF00002">
    <property type="entry name" value="7tm_2"/>
    <property type="match status" value="1"/>
</dbReference>
<keyword evidence="2 5" id="KW-0812">Transmembrane</keyword>
<feature type="transmembrane region" description="Helical" evidence="5">
    <location>
        <begin position="197"/>
        <end position="216"/>
    </location>
</feature>
<dbReference type="Gene3D" id="1.20.1070.10">
    <property type="entry name" value="Rhodopsin 7-helix transmembrane proteins"/>
    <property type="match status" value="1"/>
</dbReference>
<comment type="caution">
    <text evidence="7">The sequence shown here is derived from an EMBL/GenBank/DDBJ whole genome shotgun (WGS) entry which is preliminary data.</text>
</comment>
<proteinExistence type="predicted"/>
<evidence type="ECO:0000256" key="3">
    <source>
        <dbReference type="ARBA" id="ARBA00022989"/>
    </source>
</evidence>
<dbReference type="GO" id="GO:0004930">
    <property type="term" value="F:G protein-coupled receptor activity"/>
    <property type="evidence" value="ECO:0007669"/>
    <property type="project" value="InterPro"/>
</dbReference>
<feature type="transmembrane region" description="Helical" evidence="5">
    <location>
        <begin position="445"/>
        <end position="467"/>
    </location>
</feature>
<gene>
    <name evidence="7" type="ORF">DFQ27_002879</name>
</gene>
<dbReference type="InterPro" id="IPR053247">
    <property type="entry name" value="GPCR_GPR1/git3-like"/>
</dbReference>
<dbReference type="PROSITE" id="PS50261">
    <property type="entry name" value="G_PROTEIN_RECEP_F2_4"/>
    <property type="match status" value="1"/>
</dbReference>
<evidence type="ECO:0000256" key="1">
    <source>
        <dbReference type="ARBA" id="ARBA00004141"/>
    </source>
</evidence>
<keyword evidence="4 5" id="KW-0472">Membrane</keyword>
<dbReference type="InterPro" id="IPR000832">
    <property type="entry name" value="GPCR_2_secretin-like"/>
</dbReference>
<evidence type="ECO:0000256" key="5">
    <source>
        <dbReference type="SAM" id="Phobius"/>
    </source>
</evidence>
<protein>
    <recommendedName>
        <fullName evidence="6">G-protein coupled receptors family 2 profile 2 domain-containing protein</fullName>
    </recommendedName>
</protein>
<feature type="transmembrane region" description="Helical" evidence="5">
    <location>
        <begin position="279"/>
        <end position="300"/>
    </location>
</feature>
<feature type="transmembrane region" description="Helical" evidence="5">
    <location>
        <begin position="320"/>
        <end position="346"/>
    </location>
</feature>
<evidence type="ECO:0000256" key="4">
    <source>
        <dbReference type="ARBA" id="ARBA00023136"/>
    </source>
</evidence>
<dbReference type="AlphaFoldDB" id="A0A9P6Q887"/>
<organism evidence="7 8">
    <name type="scientific">Actinomortierella ambigua</name>
    <dbReference type="NCBI Taxonomy" id="1343610"/>
    <lineage>
        <taxon>Eukaryota</taxon>
        <taxon>Fungi</taxon>
        <taxon>Fungi incertae sedis</taxon>
        <taxon>Mucoromycota</taxon>
        <taxon>Mortierellomycotina</taxon>
        <taxon>Mortierellomycetes</taxon>
        <taxon>Mortierellales</taxon>
        <taxon>Mortierellaceae</taxon>
        <taxon>Actinomortierella</taxon>
    </lineage>
</organism>
<feature type="transmembrane region" description="Helical" evidence="5">
    <location>
        <begin position="383"/>
        <end position="404"/>
    </location>
</feature>